<sequence length="67" mass="7695">MSPKSRSRFQRRNCEPRKGEVIPAIKKKHSINAQLHTLMFFVHQVIGKKTKAAASSLFNNQRLFGDN</sequence>
<keyword evidence="2" id="KW-1185">Reference proteome</keyword>
<evidence type="ECO:0000313" key="1">
    <source>
        <dbReference type="EMBL" id="KAD4385009.1"/>
    </source>
</evidence>
<accession>A0A5N6N410</accession>
<dbReference type="Proteomes" id="UP000326396">
    <property type="component" value="Linkage Group LG3"/>
</dbReference>
<protein>
    <submittedName>
        <fullName evidence="1">Uncharacterized protein</fullName>
    </submittedName>
</protein>
<comment type="caution">
    <text evidence="1">The sequence shown here is derived from an EMBL/GenBank/DDBJ whole genome shotgun (WGS) entry which is preliminary data.</text>
</comment>
<proteinExistence type="predicted"/>
<dbReference type="EMBL" id="SZYD01000013">
    <property type="protein sequence ID" value="KAD4385009.1"/>
    <property type="molecule type" value="Genomic_DNA"/>
</dbReference>
<gene>
    <name evidence="1" type="ORF">E3N88_25177</name>
</gene>
<dbReference type="AlphaFoldDB" id="A0A5N6N410"/>
<evidence type="ECO:0000313" key="2">
    <source>
        <dbReference type="Proteomes" id="UP000326396"/>
    </source>
</evidence>
<organism evidence="1 2">
    <name type="scientific">Mikania micrantha</name>
    <name type="common">bitter vine</name>
    <dbReference type="NCBI Taxonomy" id="192012"/>
    <lineage>
        <taxon>Eukaryota</taxon>
        <taxon>Viridiplantae</taxon>
        <taxon>Streptophyta</taxon>
        <taxon>Embryophyta</taxon>
        <taxon>Tracheophyta</taxon>
        <taxon>Spermatophyta</taxon>
        <taxon>Magnoliopsida</taxon>
        <taxon>eudicotyledons</taxon>
        <taxon>Gunneridae</taxon>
        <taxon>Pentapetalae</taxon>
        <taxon>asterids</taxon>
        <taxon>campanulids</taxon>
        <taxon>Asterales</taxon>
        <taxon>Asteraceae</taxon>
        <taxon>Asteroideae</taxon>
        <taxon>Heliantheae alliance</taxon>
        <taxon>Eupatorieae</taxon>
        <taxon>Mikania</taxon>
    </lineage>
</organism>
<reference evidence="1 2" key="1">
    <citation type="submission" date="2019-05" db="EMBL/GenBank/DDBJ databases">
        <title>Mikania micrantha, genome provides insights into the molecular mechanism of rapid growth.</title>
        <authorList>
            <person name="Liu B."/>
        </authorList>
    </citation>
    <scope>NUCLEOTIDE SEQUENCE [LARGE SCALE GENOMIC DNA]</scope>
    <source>
        <strain evidence="1">NLD-2019</strain>
        <tissue evidence="1">Leaf</tissue>
    </source>
</reference>
<name>A0A5N6N410_9ASTR</name>